<evidence type="ECO:0000313" key="9">
    <source>
        <dbReference type="RefSeq" id="XP_003741974.1"/>
    </source>
</evidence>
<dbReference type="GO" id="GO:0016020">
    <property type="term" value="C:membrane"/>
    <property type="evidence" value="ECO:0007669"/>
    <property type="project" value="UniProtKB-SubCell"/>
</dbReference>
<dbReference type="PANTHER" id="PTHR11266">
    <property type="entry name" value="PEROXISOMAL MEMBRANE PROTEIN 2, PXMP2 MPV17"/>
    <property type="match status" value="1"/>
</dbReference>
<evidence type="ECO:0000256" key="2">
    <source>
        <dbReference type="ARBA" id="ARBA00006824"/>
    </source>
</evidence>
<dbReference type="Proteomes" id="UP000694867">
    <property type="component" value="Unplaced"/>
</dbReference>
<proteinExistence type="inferred from homology"/>
<keyword evidence="4" id="KW-1133">Transmembrane helix</keyword>
<dbReference type="Pfam" id="PF04117">
    <property type="entry name" value="Mpv17_PMP22"/>
    <property type="match status" value="1"/>
</dbReference>
<reference evidence="9" key="1">
    <citation type="submission" date="2025-08" db="UniProtKB">
        <authorList>
            <consortium name="RefSeq"/>
        </authorList>
    </citation>
    <scope>IDENTIFICATION</scope>
</reference>
<comment type="similarity">
    <text evidence="2 7">Belongs to the peroxisomal membrane protein PXMP2/4 family.</text>
</comment>
<protein>
    <recommendedName>
        <fullName evidence="6">Mitochondrial inner membrane protein Mpv17</fullName>
    </recommendedName>
</protein>
<dbReference type="GeneID" id="100905089"/>
<dbReference type="GO" id="GO:1901858">
    <property type="term" value="P:regulation of mitochondrial DNA metabolic process"/>
    <property type="evidence" value="ECO:0007669"/>
    <property type="project" value="TreeGrafter"/>
</dbReference>
<evidence type="ECO:0000256" key="6">
    <source>
        <dbReference type="ARBA" id="ARBA00049743"/>
    </source>
</evidence>
<sequence>MAKVARAYANLLQKHPWKTQLTTSGLLMSTSDVLCQNIIERETPFDPKRTLRFFVLGSCWVGPIIRKWYIFLDKRFSKPLKTEALKKVAVDQLLFAPPYLHSVLGVLSILEGKDSEGVKERLRNDGFKIVQAAWCYWPASQLINFLFVPLTYRFLYSSTVAVCWNVYFSWRTNSCGTESMLFPE</sequence>
<keyword evidence="5" id="KW-0472">Membrane</keyword>
<gene>
    <name evidence="9" type="primary">LOC100905089</name>
</gene>
<evidence type="ECO:0000256" key="3">
    <source>
        <dbReference type="ARBA" id="ARBA00022692"/>
    </source>
</evidence>
<name>A0AAJ6QS30_9ACAR</name>
<organism evidence="8 9">
    <name type="scientific">Galendromus occidentalis</name>
    <name type="common">western predatory mite</name>
    <dbReference type="NCBI Taxonomy" id="34638"/>
    <lineage>
        <taxon>Eukaryota</taxon>
        <taxon>Metazoa</taxon>
        <taxon>Ecdysozoa</taxon>
        <taxon>Arthropoda</taxon>
        <taxon>Chelicerata</taxon>
        <taxon>Arachnida</taxon>
        <taxon>Acari</taxon>
        <taxon>Parasitiformes</taxon>
        <taxon>Mesostigmata</taxon>
        <taxon>Gamasina</taxon>
        <taxon>Phytoseioidea</taxon>
        <taxon>Phytoseiidae</taxon>
        <taxon>Typhlodrominae</taxon>
        <taxon>Galendromus</taxon>
    </lineage>
</organism>
<dbReference type="GO" id="GO:0005739">
    <property type="term" value="C:mitochondrion"/>
    <property type="evidence" value="ECO:0007669"/>
    <property type="project" value="TreeGrafter"/>
</dbReference>
<evidence type="ECO:0000256" key="4">
    <source>
        <dbReference type="ARBA" id="ARBA00022989"/>
    </source>
</evidence>
<keyword evidence="3" id="KW-0812">Transmembrane</keyword>
<evidence type="ECO:0000256" key="7">
    <source>
        <dbReference type="RuleBase" id="RU363053"/>
    </source>
</evidence>
<dbReference type="AlphaFoldDB" id="A0AAJ6QS30"/>
<keyword evidence="8" id="KW-1185">Reference proteome</keyword>
<dbReference type="RefSeq" id="XP_003741974.1">
    <property type="nucleotide sequence ID" value="XM_003741926.2"/>
</dbReference>
<comment type="subcellular location">
    <subcellularLocation>
        <location evidence="1">Membrane</location>
        <topology evidence="1">Multi-pass membrane protein</topology>
    </subcellularLocation>
</comment>
<evidence type="ECO:0000313" key="8">
    <source>
        <dbReference type="Proteomes" id="UP000694867"/>
    </source>
</evidence>
<dbReference type="GO" id="GO:0015267">
    <property type="term" value="F:channel activity"/>
    <property type="evidence" value="ECO:0007669"/>
    <property type="project" value="TreeGrafter"/>
</dbReference>
<dbReference type="KEGG" id="goe:100905089"/>
<accession>A0AAJ6QS30</accession>
<dbReference type="InterPro" id="IPR007248">
    <property type="entry name" value="Mpv17_PMP22"/>
</dbReference>
<evidence type="ECO:0000256" key="5">
    <source>
        <dbReference type="ARBA" id="ARBA00023136"/>
    </source>
</evidence>
<evidence type="ECO:0000256" key="1">
    <source>
        <dbReference type="ARBA" id="ARBA00004141"/>
    </source>
</evidence>
<dbReference type="PANTHER" id="PTHR11266:SF17">
    <property type="entry name" value="PROTEIN MPV17"/>
    <property type="match status" value="1"/>
</dbReference>